<gene>
    <name evidence="3" type="ORF">ACFSKO_18670</name>
</gene>
<protein>
    <submittedName>
        <fullName evidence="3">FlgO family outer membrane protein</fullName>
    </submittedName>
</protein>
<dbReference type="PIRSF" id="PIRSF028688">
    <property type="entry name" value="UCP_imp_028688"/>
    <property type="match status" value="1"/>
</dbReference>
<reference evidence="4" key="1">
    <citation type="journal article" date="2019" name="Int. J. Syst. Evol. Microbiol.">
        <title>The Global Catalogue of Microorganisms (GCM) 10K type strain sequencing project: providing services to taxonomists for standard genome sequencing and annotation.</title>
        <authorList>
            <consortium name="The Broad Institute Genomics Platform"/>
            <consortium name="The Broad Institute Genome Sequencing Center for Infectious Disease"/>
            <person name="Wu L."/>
            <person name="Ma J."/>
        </authorList>
    </citation>
    <scope>NUCLEOTIDE SEQUENCE [LARGE SCALE GENOMIC DNA]</scope>
    <source>
        <strain evidence="4">CGMCC 4.7192</strain>
    </source>
</reference>
<feature type="domain" description="FlgO" evidence="2">
    <location>
        <begin position="46"/>
        <end position="175"/>
    </location>
</feature>
<comment type="caution">
    <text evidence="3">The sequence shown here is derived from an EMBL/GenBank/DDBJ whole genome shotgun (WGS) entry which is preliminary data.</text>
</comment>
<name>A0ABW5BN98_9PROT</name>
<dbReference type="InterPro" id="IPR041215">
    <property type="entry name" value="FlgO_dom"/>
</dbReference>
<dbReference type="RefSeq" id="WP_380254506.1">
    <property type="nucleotide sequence ID" value="NZ_JBHUII010000013.1"/>
</dbReference>
<dbReference type="Pfam" id="PF17680">
    <property type="entry name" value="FlgO"/>
    <property type="match status" value="1"/>
</dbReference>
<sequence>MIKSIFVSTVILFGLTACAPDSYNLYSDPVPEANSVSAANLLPEVYNAADTLVYTSSQNLDRNASVLVASIVDVDALETSSTFGRTLSEQLSGRIAQLGYSVSEVKMRDSLAVRPHQGELMLSRDLAFLAGRQDAQAVLTGTYSIGEHSVFVNLRLLRAGDGRILSATDFRLNKDADISSMLPTKTQGGWVLVQ</sequence>
<dbReference type="Proteomes" id="UP001597294">
    <property type="component" value="Unassembled WGS sequence"/>
</dbReference>
<evidence type="ECO:0000313" key="3">
    <source>
        <dbReference type="EMBL" id="MFD2207647.1"/>
    </source>
</evidence>
<evidence type="ECO:0000259" key="2">
    <source>
        <dbReference type="Pfam" id="PF17680"/>
    </source>
</evidence>
<accession>A0ABW5BN98</accession>
<proteinExistence type="predicted"/>
<keyword evidence="1" id="KW-0732">Signal</keyword>
<organism evidence="3 4">
    <name type="scientific">Kiloniella antarctica</name>
    <dbReference type="NCBI Taxonomy" id="1550907"/>
    <lineage>
        <taxon>Bacteria</taxon>
        <taxon>Pseudomonadati</taxon>
        <taxon>Pseudomonadota</taxon>
        <taxon>Alphaproteobacteria</taxon>
        <taxon>Rhodospirillales</taxon>
        <taxon>Kiloniellaceae</taxon>
        <taxon>Kiloniella</taxon>
    </lineage>
</organism>
<feature type="chain" id="PRO_5046676298" evidence="1">
    <location>
        <begin position="20"/>
        <end position="194"/>
    </location>
</feature>
<feature type="signal peptide" evidence="1">
    <location>
        <begin position="1"/>
        <end position="19"/>
    </location>
</feature>
<dbReference type="InterPro" id="IPR014549">
    <property type="entry name" value="FlgO"/>
</dbReference>
<keyword evidence="4" id="KW-1185">Reference proteome</keyword>
<dbReference type="EMBL" id="JBHUII010000013">
    <property type="protein sequence ID" value="MFD2207647.1"/>
    <property type="molecule type" value="Genomic_DNA"/>
</dbReference>
<evidence type="ECO:0000256" key="1">
    <source>
        <dbReference type="SAM" id="SignalP"/>
    </source>
</evidence>
<evidence type="ECO:0000313" key="4">
    <source>
        <dbReference type="Proteomes" id="UP001597294"/>
    </source>
</evidence>
<dbReference type="PROSITE" id="PS51257">
    <property type="entry name" value="PROKAR_LIPOPROTEIN"/>
    <property type="match status" value="1"/>
</dbReference>